<accession>A0ABR6E522</accession>
<evidence type="ECO:0008006" key="3">
    <source>
        <dbReference type="Google" id="ProtNLM"/>
    </source>
</evidence>
<name>A0ABR6E522_9HYPH</name>
<gene>
    <name evidence="1" type="ORF">GGR10_001070</name>
</gene>
<dbReference type="Pfam" id="PF03837">
    <property type="entry name" value="RecT"/>
    <property type="match status" value="1"/>
</dbReference>
<dbReference type="RefSeq" id="WP_182480215.1">
    <property type="nucleotide sequence ID" value="NZ_CAWPNC010000003.1"/>
</dbReference>
<sequence>METPFIAKVAQKYNLSEQEFREALFKTCINFNISEEDFEDFIYLADGYGLNPLNKEIYAVPKKNGIIPVATAAGWIKMIKSSPNLYDIKLQKNTDNEDNLLSVTCAMYLKGIKYPVRISEYLKECEQDTEYWRKYPARMLQNEAIKQCARLALDSVGPFFYEEDEAFYKEEGVADLIHEIICHK</sequence>
<evidence type="ECO:0000313" key="1">
    <source>
        <dbReference type="EMBL" id="MBA9083221.1"/>
    </source>
</evidence>
<dbReference type="Proteomes" id="UP000548119">
    <property type="component" value="Unassembled WGS sequence"/>
</dbReference>
<reference evidence="1 2" key="1">
    <citation type="submission" date="2020-08" db="EMBL/GenBank/DDBJ databases">
        <title>Genomic Encyclopedia of Type Strains, Phase IV (KMG-IV): sequencing the most valuable type-strain genomes for metagenomic binning, comparative biology and taxonomic classification.</title>
        <authorList>
            <person name="Goeker M."/>
        </authorList>
    </citation>
    <scope>NUCLEOTIDE SEQUENCE [LARGE SCALE GENOMIC DNA]</scope>
    <source>
        <strain evidence="1 2">DSM 21431</strain>
    </source>
</reference>
<protein>
    <recommendedName>
        <fullName evidence="3">Phage recombination protein Bet</fullName>
    </recommendedName>
</protein>
<proteinExistence type="predicted"/>
<dbReference type="InterPro" id="IPR018330">
    <property type="entry name" value="RecT_fam"/>
</dbReference>
<evidence type="ECO:0000313" key="2">
    <source>
        <dbReference type="Proteomes" id="UP000548119"/>
    </source>
</evidence>
<keyword evidence="2" id="KW-1185">Reference proteome</keyword>
<organism evidence="1 2">
    <name type="scientific">Bartonella chomelii</name>
    <dbReference type="NCBI Taxonomy" id="236402"/>
    <lineage>
        <taxon>Bacteria</taxon>
        <taxon>Pseudomonadati</taxon>
        <taxon>Pseudomonadota</taxon>
        <taxon>Alphaproteobacteria</taxon>
        <taxon>Hyphomicrobiales</taxon>
        <taxon>Bartonellaceae</taxon>
        <taxon>Bartonella</taxon>
    </lineage>
</organism>
<comment type="caution">
    <text evidence="1">The sequence shown here is derived from an EMBL/GenBank/DDBJ whole genome shotgun (WGS) entry which is preliminary data.</text>
</comment>
<dbReference type="EMBL" id="JACJIR010000003">
    <property type="protein sequence ID" value="MBA9083221.1"/>
    <property type="molecule type" value="Genomic_DNA"/>
</dbReference>